<gene>
    <name evidence="10" type="ORF">DCAF_LOCUS17988</name>
</gene>
<keyword evidence="7" id="KW-0539">Nucleus</keyword>
<dbReference type="InterPro" id="IPR036236">
    <property type="entry name" value="Znf_C2H2_sf"/>
</dbReference>
<evidence type="ECO:0000256" key="7">
    <source>
        <dbReference type="ARBA" id="ARBA00023242"/>
    </source>
</evidence>
<comment type="caution">
    <text evidence="10">The sequence shown here is derived from an EMBL/GenBank/DDBJ whole genome shotgun (WGS) entry which is preliminary data.</text>
</comment>
<dbReference type="InterPro" id="IPR013087">
    <property type="entry name" value="Znf_C2H2_type"/>
</dbReference>
<dbReference type="PROSITE" id="PS50157">
    <property type="entry name" value="ZINC_FINGER_C2H2_2"/>
    <property type="match status" value="1"/>
</dbReference>
<dbReference type="PROSITE" id="PS00028">
    <property type="entry name" value="ZINC_FINGER_C2H2_1"/>
    <property type="match status" value="1"/>
</dbReference>
<dbReference type="Pfam" id="PF00096">
    <property type="entry name" value="zf-C2H2"/>
    <property type="match status" value="1"/>
</dbReference>
<evidence type="ECO:0000256" key="4">
    <source>
        <dbReference type="ARBA" id="ARBA00022833"/>
    </source>
</evidence>
<evidence type="ECO:0000259" key="9">
    <source>
        <dbReference type="PROSITE" id="PS50157"/>
    </source>
</evidence>
<keyword evidence="2" id="KW-0479">Metal-binding</keyword>
<dbReference type="PANTHER" id="PTHR46179">
    <property type="entry name" value="ZINC FINGER PROTEIN"/>
    <property type="match status" value="1"/>
</dbReference>
<keyword evidence="3 8" id="KW-0863">Zinc-finger</keyword>
<proteinExistence type="predicted"/>
<dbReference type="GO" id="GO:0008270">
    <property type="term" value="F:zinc ion binding"/>
    <property type="evidence" value="ECO:0007669"/>
    <property type="project" value="UniProtKB-KW"/>
</dbReference>
<keyword evidence="6" id="KW-0804">Transcription</keyword>
<dbReference type="Gene3D" id="3.30.160.60">
    <property type="entry name" value="Classic Zinc Finger"/>
    <property type="match status" value="2"/>
</dbReference>
<evidence type="ECO:0000256" key="8">
    <source>
        <dbReference type="PROSITE-ProRule" id="PRU00042"/>
    </source>
</evidence>
<accession>A0AAV1S461</accession>
<feature type="domain" description="C2H2-type" evidence="9">
    <location>
        <begin position="83"/>
        <end position="107"/>
    </location>
</feature>
<reference evidence="10 11" key="1">
    <citation type="submission" date="2024-01" db="EMBL/GenBank/DDBJ databases">
        <authorList>
            <person name="Waweru B."/>
        </authorList>
    </citation>
    <scope>NUCLEOTIDE SEQUENCE [LARGE SCALE GENOMIC DNA]</scope>
</reference>
<evidence type="ECO:0000256" key="3">
    <source>
        <dbReference type="ARBA" id="ARBA00022771"/>
    </source>
</evidence>
<keyword evidence="4" id="KW-0862">Zinc</keyword>
<evidence type="ECO:0000313" key="11">
    <source>
        <dbReference type="Proteomes" id="UP001314170"/>
    </source>
</evidence>
<evidence type="ECO:0000313" key="10">
    <source>
        <dbReference type="EMBL" id="CAK7344869.1"/>
    </source>
</evidence>
<name>A0AAV1S461_9ROSI</name>
<dbReference type="SUPFAM" id="SSF57667">
    <property type="entry name" value="beta-beta-alpha zinc fingers"/>
    <property type="match status" value="2"/>
</dbReference>
<dbReference type="EMBL" id="CAWUPB010001165">
    <property type="protein sequence ID" value="CAK7344869.1"/>
    <property type="molecule type" value="Genomic_DNA"/>
</dbReference>
<sequence length="111" mass="13023">MPVIFRDIRRYYCDYCGIFRSKKSLITSHVLTHHKRPFSCSVDGCHASYRRKDHLTRYLLQHACRELHDEGSPSYIVGREKQLVCQELGCGKAFRYPSKLQKHEDSHGELP</sequence>
<evidence type="ECO:0000256" key="2">
    <source>
        <dbReference type="ARBA" id="ARBA00022723"/>
    </source>
</evidence>
<organism evidence="10 11">
    <name type="scientific">Dovyalis caffra</name>
    <dbReference type="NCBI Taxonomy" id="77055"/>
    <lineage>
        <taxon>Eukaryota</taxon>
        <taxon>Viridiplantae</taxon>
        <taxon>Streptophyta</taxon>
        <taxon>Embryophyta</taxon>
        <taxon>Tracheophyta</taxon>
        <taxon>Spermatophyta</taxon>
        <taxon>Magnoliopsida</taxon>
        <taxon>eudicotyledons</taxon>
        <taxon>Gunneridae</taxon>
        <taxon>Pentapetalae</taxon>
        <taxon>rosids</taxon>
        <taxon>fabids</taxon>
        <taxon>Malpighiales</taxon>
        <taxon>Salicaceae</taxon>
        <taxon>Flacourtieae</taxon>
        <taxon>Dovyalis</taxon>
    </lineage>
</organism>
<evidence type="ECO:0000256" key="1">
    <source>
        <dbReference type="ARBA" id="ARBA00004123"/>
    </source>
</evidence>
<dbReference type="GO" id="GO:0006357">
    <property type="term" value="P:regulation of transcription by RNA polymerase II"/>
    <property type="evidence" value="ECO:0007669"/>
    <property type="project" value="TreeGrafter"/>
</dbReference>
<dbReference type="PANTHER" id="PTHR46179:SF13">
    <property type="entry name" value="C2H2-TYPE DOMAIN-CONTAINING PROTEIN"/>
    <property type="match status" value="1"/>
</dbReference>
<keyword evidence="5" id="KW-0805">Transcription regulation</keyword>
<keyword evidence="11" id="KW-1185">Reference proteome</keyword>
<dbReference type="InterPro" id="IPR051061">
    <property type="entry name" value="Zinc_finger_trans_reg"/>
</dbReference>
<protein>
    <recommendedName>
        <fullName evidence="9">C2H2-type domain-containing protein</fullName>
    </recommendedName>
</protein>
<dbReference type="GO" id="GO:0005634">
    <property type="term" value="C:nucleus"/>
    <property type="evidence" value="ECO:0007669"/>
    <property type="project" value="UniProtKB-SubCell"/>
</dbReference>
<dbReference type="Proteomes" id="UP001314170">
    <property type="component" value="Unassembled WGS sequence"/>
</dbReference>
<dbReference type="AlphaFoldDB" id="A0AAV1S461"/>
<evidence type="ECO:0000256" key="5">
    <source>
        <dbReference type="ARBA" id="ARBA00023015"/>
    </source>
</evidence>
<comment type="subcellular location">
    <subcellularLocation>
        <location evidence="1">Nucleus</location>
    </subcellularLocation>
</comment>
<dbReference type="SMART" id="SM00355">
    <property type="entry name" value="ZnF_C2H2"/>
    <property type="match status" value="3"/>
</dbReference>
<evidence type="ECO:0000256" key="6">
    <source>
        <dbReference type="ARBA" id="ARBA00023163"/>
    </source>
</evidence>